<reference evidence="25 26" key="1">
    <citation type="submission" date="2014-03" db="EMBL/GenBank/DDBJ databases">
        <title>Genomics of Bifidobacteria.</title>
        <authorList>
            <person name="Ventura M."/>
            <person name="Milani C."/>
            <person name="Lugli G.A."/>
        </authorList>
    </citation>
    <scope>NUCLEOTIDE SEQUENCE [LARGE SCALE GENOMIC DNA]</scope>
    <source>
        <strain evidence="25 26">LMG 10738</strain>
    </source>
</reference>
<keyword evidence="15 24" id="KW-0472">Membrane</keyword>
<evidence type="ECO:0000256" key="5">
    <source>
        <dbReference type="ARBA" id="ARBA00010185"/>
    </source>
</evidence>
<comment type="similarity">
    <text evidence="5">Belongs to the CDS family.</text>
</comment>
<evidence type="ECO:0000256" key="4">
    <source>
        <dbReference type="ARBA" id="ARBA00005189"/>
    </source>
</evidence>
<keyword evidence="16" id="KW-0594">Phospholipid biosynthesis</keyword>
<evidence type="ECO:0000256" key="10">
    <source>
        <dbReference type="ARBA" id="ARBA00022679"/>
    </source>
</evidence>
<feature type="transmembrane region" description="Helical" evidence="24">
    <location>
        <begin position="101"/>
        <end position="118"/>
    </location>
</feature>
<dbReference type="eggNOG" id="COG0575">
    <property type="taxonomic scope" value="Bacteria"/>
</dbReference>
<dbReference type="OrthoDB" id="9799199at2"/>
<keyword evidence="11 24" id="KW-0812">Transmembrane</keyword>
<evidence type="ECO:0000313" key="25">
    <source>
        <dbReference type="EMBL" id="KFI62930.1"/>
    </source>
</evidence>
<proteinExistence type="inferred from homology"/>
<comment type="caution">
    <text evidence="25">The sequence shown here is derived from an EMBL/GenBank/DDBJ whole genome shotgun (WGS) entry which is preliminary data.</text>
</comment>
<comment type="pathway">
    <text evidence="4">Lipid metabolism.</text>
</comment>
<feature type="transmembrane region" description="Helical" evidence="24">
    <location>
        <begin position="152"/>
        <end position="175"/>
    </location>
</feature>
<keyword evidence="26" id="KW-1185">Reference proteome</keyword>
<accession>A0A087AVY0</accession>
<keyword evidence="12 25" id="KW-0548">Nucleotidyltransferase</keyword>
<keyword evidence="8" id="KW-1003">Cell membrane</keyword>
<dbReference type="GO" id="GO:0016024">
    <property type="term" value="P:CDP-diacylglycerol biosynthetic process"/>
    <property type="evidence" value="ECO:0007669"/>
    <property type="project" value="TreeGrafter"/>
</dbReference>
<evidence type="ECO:0000256" key="21">
    <source>
        <dbReference type="ARBA" id="ARBA00032396"/>
    </source>
</evidence>
<dbReference type="PANTHER" id="PTHR46382">
    <property type="entry name" value="PHOSPHATIDATE CYTIDYLYLTRANSFERASE"/>
    <property type="match status" value="1"/>
</dbReference>
<evidence type="ECO:0000256" key="2">
    <source>
        <dbReference type="ARBA" id="ARBA00004651"/>
    </source>
</evidence>
<dbReference type="RefSeq" id="WP_033517443.1">
    <property type="nucleotide sequence ID" value="NZ_JGYV01000010.1"/>
</dbReference>
<comment type="pathway">
    <text evidence="3">Phospholipid metabolism; CDP-diacylglycerol biosynthesis; CDP-diacylglycerol from sn-glycerol 3-phosphate: step 3/3.</text>
</comment>
<protein>
    <recommendedName>
        <fullName evidence="7">Phosphatidate cytidylyltransferase</fullName>
        <ecNumber evidence="6">2.7.7.41</ecNumber>
    </recommendedName>
    <alternativeName>
        <fullName evidence="20">CDP-DAG synthase</fullName>
    </alternativeName>
    <alternativeName>
        <fullName evidence="22">CDP-DG synthase</fullName>
    </alternativeName>
    <alternativeName>
        <fullName evidence="18">CDP-diacylglycerol synthase</fullName>
    </alternativeName>
    <alternativeName>
        <fullName evidence="21">CDP-diglyceride pyrophosphorylase</fullName>
    </alternativeName>
    <alternativeName>
        <fullName evidence="23">CDP-diglyceride synthase</fullName>
    </alternativeName>
    <alternativeName>
        <fullName evidence="19">CTP:phosphatidate cytidylyltransferase</fullName>
    </alternativeName>
</protein>
<sequence length="316" mass="34063">MKAKTRVDKDADETIRSINSKTGRNMPQAVGTAVVLVVLIVACLLISPVLFMLLVVIFMILGLWELRVDFAVRNIHIPLVTLWICSTVTLVSVYFSTHHVVAMGLCVMVTLLAAVVMGSRRIRTSDRTDRVSSDKRVDDGAAVERHSRLTQAAVSAFTVLYIPLLASCIVMPLTFNGHPVAHAVMIVFMPALGDTGGLFAGAWLGRHKLCPSISPKKSVEGLCGSILFAVAGVYAVFACTYDAATWATRWWFPLVAGVMIGVVGTFGDLCASLIKRNLGIKDMGHMLKGHGGVLDRVDSILLTAPFLCVALWLAGL</sequence>
<evidence type="ECO:0000256" key="14">
    <source>
        <dbReference type="ARBA" id="ARBA00023098"/>
    </source>
</evidence>
<dbReference type="Pfam" id="PF01148">
    <property type="entry name" value="CTP_transf_1"/>
    <property type="match status" value="1"/>
</dbReference>
<evidence type="ECO:0000256" key="23">
    <source>
        <dbReference type="ARBA" id="ARBA00033406"/>
    </source>
</evidence>
<dbReference type="AlphaFoldDB" id="A0A087AVY0"/>
<feature type="transmembrane region" description="Helical" evidence="24">
    <location>
        <begin position="33"/>
        <end position="63"/>
    </location>
</feature>
<evidence type="ECO:0000256" key="13">
    <source>
        <dbReference type="ARBA" id="ARBA00022989"/>
    </source>
</evidence>
<evidence type="ECO:0000256" key="3">
    <source>
        <dbReference type="ARBA" id="ARBA00005119"/>
    </source>
</evidence>
<name>A0A087AVY0_9BIFI</name>
<feature type="transmembrane region" description="Helical" evidence="24">
    <location>
        <begin position="181"/>
        <end position="204"/>
    </location>
</feature>
<dbReference type="PANTHER" id="PTHR46382:SF1">
    <property type="entry name" value="PHOSPHATIDATE CYTIDYLYLTRANSFERASE"/>
    <property type="match status" value="1"/>
</dbReference>
<dbReference type="EC" id="2.7.7.41" evidence="6"/>
<keyword evidence="9" id="KW-0444">Lipid biosynthesis</keyword>
<evidence type="ECO:0000256" key="16">
    <source>
        <dbReference type="ARBA" id="ARBA00023209"/>
    </source>
</evidence>
<evidence type="ECO:0000256" key="8">
    <source>
        <dbReference type="ARBA" id="ARBA00022475"/>
    </source>
</evidence>
<comment type="catalytic activity">
    <reaction evidence="1">
        <text>a 1,2-diacyl-sn-glycero-3-phosphate + CTP + H(+) = a CDP-1,2-diacyl-sn-glycerol + diphosphate</text>
        <dbReference type="Rhea" id="RHEA:16229"/>
        <dbReference type="ChEBI" id="CHEBI:15378"/>
        <dbReference type="ChEBI" id="CHEBI:33019"/>
        <dbReference type="ChEBI" id="CHEBI:37563"/>
        <dbReference type="ChEBI" id="CHEBI:58332"/>
        <dbReference type="ChEBI" id="CHEBI:58608"/>
        <dbReference type="EC" id="2.7.7.41"/>
    </reaction>
</comment>
<evidence type="ECO:0000256" key="20">
    <source>
        <dbReference type="ARBA" id="ARBA00032253"/>
    </source>
</evidence>
<dbReference type="STRING" id="1688.BCUN_0761"/>
<keyword evidence="14" id="KW-0443">Lipid metabolism</keyword>
<evidence type="ECO:0000256" key="17">
    <source>
        <dbReference type="ARBA" id="ARBA00023264"/>
    </source>
</evidence>
<evidence type="ECO:0000256" key="9">
    <source>
        <dbReference type="ARBA" id="ARBA00022516"/>
    </source>
</evidence>
<evidence type="ECO:0000256" key="19">
    <source>
        <dbReference type="ARBA" id="ARBA00031825"/>
    </source>
</evidence>
<feature type="transmembrane region" description="Helical" evidence="24">
    <location>
        <begin position="250"/>
        <end position="274"/>
    </location>
</feature>
<dbReference type="EMBL" id="JGYV01000010">
    <property type="protein sequence ID" value="KFI62930.1"/>
    <property type="molecule type" value="Genomic_DNA"/>
</dbReference>
<dbReference type="Proteomes" id="UP000029067">
    <property type="component" value="Unassembled WGS sequence"/>
</dbReference>
<evidence type="ECO:0000256" key="15">
    <source>
        <dbReference type="ARBA" id="ARBA00023136"/>
    </source>
</evidence>
<evidence type="ECO:0000256" key="1">
    <source>
        <dbReference type="ARBA" id="ARBA00001698"/>
    </source>
</evidence>
<evidence type="ECO:0000256" key="24">
    <source>
        <dbReference type="SAM" id="Phobius"/>
    </source>
</evidence>
<feature type="transmembrane region" description="Helical" evidence="24">
    <location>
        <begin position="225"/>
        <end position="244"/>
    </location>
</feature>
<organism evidence="25 26">
    <name type="scientific">Bifidobacterium cuniculi</name>
    <dbReference type="NCBI Taxonomy" id="1688"/>
    <lineage>
        <taxon>Bacteria</taxon>
        <taxon>Bacillati</taxon>
        <taxon>Actinomycetota</taxon>
        <taxon>Actinomycetes</taxon>
        <taxon>Bifidobacteriales</taxon>
        <taxon>Bifidobacteriaceae</taxon>
        <taxon>Bifidobacterium</taxon>
    </lineage>
</organism>
<keyword evidence="17" id="KW-1208">Phospholipid metabolism</keyword>
<keyword evidence="10 25" id="KW-0808">Transferase</keyword>
<evidence type="ECO:0000256" key="18">
    <source>
        <dbReference type="ARBA" id="ARBA00029893"/>
    </source>
</evidence>
<evidence type="ECO:0000256" key="12">
    <source>
        <dbReference type="ARBA" id="ARBA00022695"/>
    </source>
</evidence>
<evidence type="ECO:0000313" key="26">
    <source>
        <dbReference type="Proteomes" id="UP000029067"/>
    </source>
</evidence>
<evidence type="ECO:0000256" key="7">
    <source>
        <dbReference type="ARBA" id="ARBA00019373"/>
    </source>
</evidence>
<evidence type="ECO:0000256" key="11">
    <source>
        <dbReference type="ARBA" id="ARBA00022692"/>
    </source>
</evidence>
<evidence type="ECO:0000256" key="6">
    <source>
        <dbReference type="ARBA" id="ARBA00012487"/>
    </source>
</evidence>
<gene>
    <name evidence="25" type="ORF">BCUN_0761</name>
</gene>
<keyword evidence="13 24" id="KW-1133">Transmembrane helix</keyword>
<dbReference type="GO" id="GO:0004605">
    <property type="term" value="F:phosphatidate cytidylyltransferase activity"/>
    <property type="evidence" value="ECO:0007669"/>
    <property type="project" value="UniProtKB-EC"/>
</dbReference>
<comment type="subcellular location">
    <subcellularLocation>
        <location evidence="2">Cell membrane</location>
        <topology evidence="2">Multi-pass membrane protein</topology>
    </subcellularLocation>
</comment>
<evidence type="ECO:0000256" key="22">
    <source>
        <dbReference type="ARBA" id="ARBA00032743"/>
    </source>
</evidence>
<dbReference type="GO" id="GO:0005886">
    <property type="term" value="C:plasma membrane"/>
    <property type="evidence" value="ECO:0007669"/>
    <property type="project" value="UniProtKB-SubCell"/>
</dbReference>
<feature type="transmembrane region" description="Helical" evidence="24">
    <location>
        <begin position="294"/>
        <end position="314"/>
    </location>
</feature>
<feature type="transmembrane region" description="Helical" evidence="24">
    <location>
        <begin position="75"/>
        <end position="95"/>
    </location>
</feature>